<keyword evidence="1" id="KW-0812">Transmembrane</keyword>
<feature type="transmembrane region" description="Helical" evidence="1">
    <location>
        <begin position="92"/>
        <end position="114"/>
    </location>
</feature>
<keyword evidence="1" id="KW-0472">Membrane</keyword>
<proteinExistence type="predicted"/>
<dbReference type="InterPro" id="IPR013879">
    <property type="entry name" value="DUF1761"/>
</dbReference>
<protein>
    <recommendedName>
        <fullName evidence="2">Major facilitator superfamily (MFS) profile domain-containing protein</fullName>
    </recommendedName>
</protein>
<reference evidence="3 4" key="1">
    <citation type="submission" date="2021-01" db="EMBL/GenBank/DDBJ databases">
        <title>Genomic Encyclopedia of Type Strains, Phase IV (KMG-IV): sequencing the most valuable type-strain genomes for metagenomic binning, comparative biology and taxonomic classification.</title>
        <authorList>
            <person name="Goeker M."/>
        </authorList>
    </citation>
    <scope>NUCLEOTIDE SEQUENCE [LARGE SCALE GENOMIC DNA]</scope>
    <source>
        <strain evidence="3 4">DSM 104297</strain>
    </source>
</reference>
<evidence type="ECO:0000259" key="2">
    <source>
        <dbReference type="PROSITE" id="PS50850"/>
    </source>
</evidence>
<sequence length="115" mass="12434">MFLTAFIVGAILYMLYGGIYYSILLRNKKNHPIAYVVSVLVAFVSSFLVGTIVQATGVESILGGALTGMAIGFLISIVYVKNTMFGLIEKRACYIAIGDHFVIFTILGAVHGFFA</sequence>
<keyword evidence="4" id="KW-1185">Reference proteome</keyword>
<dbReference type="PROSITE" id="PS50850">
    <property type="entry name" value="MFS"/>
    <property type="match status" value="1"/>
</dbReference>
<gene>
    <name evidence="3" type="ORF">JOC83_003019</name>
</gene>
<evidence type="ECO:0000313" key="4">
    <source>
        <dbReference type="Proteomes" id="UP000809829"/>
    </source>
</evidence>
<organism evidence="3 4">
    <name type="scientific">Priestia iocasae</name>
    <dbReference type="NCBI Taxonomy" id="2291674"/>
    <lineage>
        <taxon>Bacteria</taxon>
        <taxon>Bacillati</taxon>
        <taxon>Bacillota</taxon>
        <taxon>Bacilli</taxon>
        <taxon>Bacillales</taxon>
        <taxon>Bacillaceae</taxon>
        <taxon>Priestia</taxon>
    </lineage>
</organism>
<accession>A0ABS2QXG0</accession>
<feature type="transmembrane region" description="Helical" evidence="1">
    <location>
        <begin position="32"/>
        <end position="55"/>
    </location>
</feature>
<evidence type="ECO:0000313" key="3">
    <source>
        <dbReference type="EMBL" id="MBM7704169.1"/>
    </source>
</evidence>
<keyword evidence="1" id="KW-1133">Transmembrane helix</keyword>
<dbReference type="RefSeq" id="WP_205188177.1">
    <property type="nucleotide sequence ID" value="NZ_JAFBFC010000005.1"/>
</dbReference>
<dbReference type="EMBL" id="JAFBFC010000005">
    <property type="protein sequence ID" value="MBM7704169.1"/>
    <property type="molecule type" value="Genomic_DNA"/>
</dbReference>
<dbReference type="InterPro" id="IPR020846">
    <property type="entry name" value="MFS_dom"/>
</dbReference>
<dbReference type="Proteomes" id="UP000809829">
    <property type="component" value="Unassembled WGS sequence"/>
</dbReference>
<name>A0ABS2QXG0_9BACI</name>
<feature type="domain" description="Major facilitator superfamily (MFS) profile" evidence="2">
    <location>
        <begin position="1"/>
        <end position="115"/>
    </location>
</feature>
<dbReference type="Pfam" id="PF08570">
    <property type="entry name" value="DUF1761"/>
    <property type="match status" value="1"/>
</dbReference>
<feature type="transmembrane region" description="Helical" evidence="1">
    <location>
        <begin position="6"/>
        <end position="25"/>
    </location>
</feature>
<feature type="transmembrane region" description="Helical" evidence="1">
    <location>
        <begin position="61"/>
        <end position="80"/>
    </location>
</feature>
<comment type="caution">
    <text evidence="3">The sequence shown here is derived from an EMBL/GenBank/DDBJ whole genome shotgun (WGS) entry which is preliminary data.</text>
</comment>
<evidence type="ECO:0000256" key="1">
    <source>
        <dbReference type="SAM" id="Phobius"/>
    </source>
</evidence>